<dbReference type="EC" id="2.7.7.13" evidence="2"/>
<dbReference type="InterPro" id="IPR011051">
    <property type="entry name" value="RmlC_Cupin_sf"/>
</dbReference>
<dbReference type="Gene3D" id="2.60.120.10">
    <property type="entry name" value="Jelly Rolls"/>
    <property type="match status" value="1"/>
</dbReference>
<feature type="domain" description="MannoseP isomerase/GMP-like beta-helix" evidence="11">
    <location>
        <begin position="303"/>
        <end position="351"/>
    </location>
</feature>
<dbReference type="GO" id="GO:0005525">
    <property type="term" value="F:GTP binding"/>
    <property type="evidence" value="ECO:0007669"/>
    <property type="project" value="UniProtKB-KW"/>
</dbReference>
<dbReference type="AlphaFoldDB" id="A0A109XY43"/>
<dbReference type="FunFam" id="3.90.550.10:FF:000046">
    <property type="entry name" value="Mannose-1-phosphate guanylyltransferase (GDP)"/>
    <property type="match status" value="1"/>
</dbReference>
<evidence type="ECO:0000259" key="11">
    <source>
        <dbReference type="Pfam" id="PF22640"/>
    </source>
</evidence>
<dbReference type="CDD" id="cd02509">
    <property type="entry name" value="GDP-M1P_Guanylyltransferase"/>
    <property type="match status" value="1"/>
</dbReference>
<evidence type="ECO:0000313" key="13">
    <source>
        <dbReference type="Proteomes" id="UP000060602"/>
    </source>
</evidence>
<dbReference type="PANTHER" id="PTHR46390:SF1">
    <property type="entry name" value="MANNOSE-1-PHOSPHATE GUANYLYLTRANSFERASE"/>
    <property type="match status" value="1"/>
</dbReference>
<dbReference type="Pfam" id="PF01050">
    <property type="entry name" value="MannoseP_isomer"/>
    <property type="match status" value="1"/>
</dbReference>
<dbReference type="RefSeq" id="WP_061073896.1">
    <property type="nucleotide sequence ID" value="NZ_CP014060.2"/>
</dbReference>
<protein>
    <recommendedName>
        <fullName evidence="2">mannose-1-phosphate guanylyltransferase</fullName>
        <ecNumber evidence="2">2.7.7.13</ecNumber>
    </recommendedName>
</protein>
<dbReference type="InterPro" id="IPR001538">
    <property type="entry name" value="Man6P_isomerase-2_C"/>
</dbReference>
<feature type="domain" description="Nucleotidyl transferase" evidence="9">
    <location>
        <begin position="10"/>
        <end position="292"/>
    </location>
</feature>
<evidence type="ECO:0000256" key="5">
    <source>
        <dbReference type="ARBA" id="ARBA00022741"/>
    </source>
</evidence>
<evidence type="ECO:0000256" key="7">
    <source>
        <dbReference type="ARBA" id="ARBA00047343"/>
    </source>
</evidence>
<comment type="catalytic activity">
    <reaction evidence="7">
        <text>alpha-D-mannose 1-phosphate + GTP + H(+) = GDP-alpha-D-mannose + diphosphate</text>
        <dbReference type="Rhea" id="RHEA:15229"/>
        <dbReference type="ChEBI" id="CHEBI:15378"/>
        <dbReference type="ChEBI" id="CHEBI:33019"/>
        <dbReference type="ChEBI" id="CHEBI:37565"/>
        <dbReference type="ChEBI" id="CHEBI:57527"/>
        <dbReference type="ChEBI" id="CHEBI:58409"/>
        <dbReference type="EC" id="2.7.7.13"/>
    </reaction>
</comment>
<name>A0A109XY43_ALCXX</name>
<dbReference type="FunFam" id="2.60.120.10:FF:000032">
    <property type="entry name" value="Mannose-1-phosphate guanylyltransferase/mannose-6-phosphate isomerase"/>
    <property type="match status" value="1"/>
</dbReference>
<dbReference type="Proteomes" id="UP000060602">
    <property type="component" value="Chromosome"/>
</dbReference>
<evidence type="ECO:0000313" key="12">
    <source>
        <dbReference type="EMBL" id="AMG39545.1"/>
    </source>
</evidence>
<comment type="similarity">
    <text evidence="1 8">Belongs to the mannose-6-phosphate isomerase type 2 family.</text>
</comment>
<organism evidence="12 13">
    <name type="scientific">Alcaligenes xylosoxydans xylosoxydans</name>
    <name type="common">Achromobacter xylosoxidans</name>
    <dbReference type="NCBI Taxonomy" id="85698"/>
    <lineage>
        <taxon>Bacteria</taxon>
        <taxon>Pseudomonadati</taxon>
        <taxon>Pseudomonadota</taxon>
        <taxon>Betaproteobacteria</taxon>
        <taxon>Burkholderiales</taxon>
        <taxon>Alcaligenaceae</taxon>
        <taxon>Achromobacter</taxon>
    </lineage>
</organism>
<keyword evidence="5" id="KW-0547">Nucleotide-binding</keyword>
<dbReference type="SUPFAM" id="SSF53448">
    <property type="entry name" value="Nucleotide-diphospho-sugar transferases"/>
    <property type="match status" value="1"/>
</dbReference>
<dbReference type="GO" id="GO:0016853">
    <property type="term" value="F:isomerase activity"/>
    <property type="evidence" value="ECO:0007669"/>
    <property type="project" value="UniProtKB-KW"/>
</dbReference>
<dbReference type="PANTHER" id="PTHR46390">
    <property type="entry name" value="MANNOSE-1-PHOSPHATE GUANYLYLTRANSFERASE"/>
    <property type="match status" value="1"/>
</dbReference>
<dbReference type="InterPro" id="IPR051161">
    <property type="entry name" value="Mannose-6P_isomerase_type2"/>
</dbReference>
<keyword evidence="3 12" id="KW-0808">Transferase</keyword>
<evidence type="ECO:0000259" key="10">
    <source>
        <dbReference type="Pfam" id="PF01050"/>
    </source>
</evidence>
<dbReference type="InterPro" id="IPR054566">
    <property type="entry name" value="ManC/GMP-like_b-helix"/>
</dbReference>
<reference evidence="13" key="1">
    <citation type="submission" date="2015-12" db="EMBL/GenBank/DDBJ databases">
        <title>FDA dAtabase for Regulatory Grade micrObial Sequences (FDA-ARGOS): Supporting development and validation of Infectious Disease Dx tests.</title>
        <authorList>
            <person name="Case J."/>
            <person name="Tallon L."/>
            <person name="Sadzewicz L."/>
            <person name="Sengamalay N."/>
            <person name="Ott S."/>
            <person name="Godinez A."/>
            <person name="Nagaraj S."/>
            <person name="Nadendla S."/>
            <person name="Sichtig H."/>
        </authorList>
    </citation>
    <scope>NUCLEOTIDE SEQUENCE [LARGE SCALE GENOMIC DNA]</scope>
    <source>
        <strain evidence="13">FDAARGOS_147</strain>
    </source>
</reference>
<dbReference type="Gene3D" id="3.90.550.10">
    <property type="entry name" value="Spore Coat Polysaccharide Biosynthesis Protein SpsA, Chain A"/>
    <property type="match status" value="1"/>
</dbReference>
<dbReference type="SUPFAM" id="SSF51182">
    <property type="entry name" value="RmlC-like cupins"/>
    <property type="match status" value="1"/>
</dbReference>
<feature type="domain" description="Mannose-6-phosphate isomerase type II C-terminal" evidence="10">
    <location>
        <begin position="357"/>
        <end position="471"/>
    </location>
</feature>
<evidence type="ECO:0000259" key="9">
    <source>
        <dbReference type="Pfam" id="PF00483"/>
    </source>
</evidence>
<dbReference type="GO" id="GO:0004475">
    <property type="term" value="F:mannose-1-phosphate guanylyltransferase (GTP) activity"/>
    <property type="evidence" value="ECO:0007669"/>
    <property type="project" value="UniProtKB-EC"/>
</dbReference>
<dbReference type="GO" id="GO:0009298">
    <property type="term" value="P:GDP-mannose biosynthetic process"/>
    <property type="evidence" value="ECO:0007669"/>
    <property type="project" value="TreeGrafter"/>
</dbReference>
<dbReference type="GO" id="GO:0000271">
    <property type="term" value="P:polysaccharide biosynthetic process"/>
    <property type="evidence" value="ECO:0007669"/>
    <property type="project" value="InterPro"/>
</dbReference>
<dbReference type="Pfam" id="PF00483">
    <property type="entry name" value="NTP_transferase"/>
    <property type="match status" value="1"/>
</dbReference>
<evidence type="ECO:0000256" key="4">
    <source>
        <dbReference type="ARBA" id="ARBA00022695"/>
    </source>
</evidence>
<evidence type="ECO:0000256" key="8">
    <source>
        <dbReference type="RuleBase" id="RU004190"/>
    </source>
</evidence>
<accession>A0A109XY43</accession>
<dbReference type="EMBL" id="CP014060">
    <property type="protein sequence ID" value="AMG39545.1"/>
    <property type="molecule type" value="Genomic_DNA"/>
</dbReference>
<dbReference type="InterPro" id="IPR006375">
    <property type="entry name" value="Man1P_GuaTrfase/Man6P_Isoase"/>
</dbReference>
<evidence type="ECO:0000256" key="6">
    <source>
        <dbReference type="ARBA" id="ARBA00023134"/>
    </source>
</evidence>
<dbReference type="InterPro" id="IPR005835">
    <property type="entry name" value="NTP_transferase_dom"/>
</dbReference>
<evidence type="ECO:0000256" key="3">
    <source>
        <dbReference type="ARBA" id="ARBA00022679"/>
    </source>
</evidence>
<dbReference type="CDD" id="cd02213">
    <property type="entry name" value="cupin_PMI_typeII_C"/>
    <property type="match status" value="1"/>
</dbReference>
<dbReference type="InterPro" id="IPR049577">
    <property type="entry name" value="GMPP_N"/>
</dbReference>
<proteinExistence type="inferred from homology"/>
<keyword evidence="4 12" id="KW-0548">Nucleotidyltransferase</keyword>
<evidence type="ECO:0000256" key="2">
    <source>
        <dbReference type="ARBA" id="ARBA00012387"/>
    </source>
</evidence>
<dbReference type="InterPro" id="IPR029044">
    <property type="entry name" value="Nucleotide-diphossugar_trans"/>
</dbReference>
<dbReference type="Pfam" id="PF22640">
    <property type="entry name" value="ManC_GMP_beta-helix"/>
    <property type="match status" value="1"/>
</dbReference>
<gene>
    <name evidence="12" type="ORF">AL504_28225</name>
</gene>
<sequence length="476" mass="52549">MTHPHPPYRAVILCGGSGSRLWPLSRELLPKQFIRLTDDRSLLQNTLLRLGSAGAQARPMLVCNDAHRYIAAEQAQELGIQDTEIVLEPHARNTAPAIVAATLRAMRDGEDPVMLIMPSDHVLEDGPVLAAAFAEAYQAARQGALVTFGITPTAPLSGYGYIQAAESDDLAPARRVRRFVEKPSPEVAQRFIESGSYYWNSGMFAFQASVFLAEMERLAPRILQQVRAAVAAGHGENSLFQLDGPAFEACPSDSMDYAIMERTDSAVVIPLATPWSDVGAWDAVWGIARKTAEGNSTSGDVMVEDSRNCLIHATSRLVASVGLDDIVVIETADAVLVAHKTRSQDVKRLVEVFKTQHRRELNHHREVQRPWGSYDSVGQGPRYQVKRITVKPGARLSSQMHHHRAEHWVVVSGTARIYNGDKQYLLTENQSTYIPLGEVHSLENPGKIPLEIIEVQSGAYLGEDDIVRFQDMYGRV</sequence>
<dbReference type="InterPro" id="IPR014710">
    <property type="entry name" value="RmlC-like_jellyroll"/>
</dbReference>
<keyword evidence="6" id="KW-0342">GTP-binding</keyword>
<evidence type="ECO:0000256" key="1">
    <source>
        <dbReference type="ARBA" id="ARBA00006115"/>
    </source>
</evidence>
<dbReference type="NCBIfam" id="TIGR01479">
    <property type="entry name" value="GMP_PMI"/>
    <property type="match status" value="1"/>
</dbReference>
<keyword evidence="12" id="KW-0413">Isomerase</keyword>